<dbReference type="PANTHER" id="PTHR42770">
    <property type="entry name" value="AMINO ACID TRANSPORTER-RELATED"/>
    <property type="match status" value="1"/>
</dbReference>
<reference evidence="7 8" key="1">
    <citation type="submission" date="2019-10" db="EMBL/GenBank/DDBJ databases">
        <title>Whole genome shotgun sequence of Acrocarpospora pleiomorpha NBRC 16267.</title>
        <authorList>
            <person name="Ichikawa N."/>
            <person name="Kimura A."/>
            <person name="Kitahashi Y."/>
            <person name="Komaki H."/>
            <person name="Oguchi A."/>
        </authorList>
    </citation>
    <scope>NUCLEOTIDE SEQUENCE [LARGE SCALE GENOMIC DNA]</scope>
    <source>
        <strain evidence="7 8">NBRC 16267</strain>
    </source>
</reference>
<feature type="transmembrane region" description="Helical" evidence="5">
    <location>
        <begin position="50"/>
        <end position="71"/>
    </location>
</feature>
<feature type="transmembrane region" description="Helical" evidence="5">
    <location>
        <begin position="156"/>
        <end position="179"/>
    </location>
</feature>
<dbReference type="EMBL" id="BLAF01000021">
    <property type="protein sequence ID" value="GES21112.1"/>
    <property type="molecule type" value="Genomic_DNA"/>
</dbReference>
<keyword evidence="8" id="KW-1185">Reference proteome</keyword>
<dbReference type="GO" id="GO:0055085">
    <property type="term" value="P:transmembrane transport"/>
    <property type="evidence" value="ECO:0007669"/>
    <property type="project" value="InterPro"/>
</dbReference>
<keyword evidence="4 5" id="KW-0472">Membrane</keyword>
<proteinExistence type="predicted"/>
<dbReference type="InterPro" id="IPR004841">
    <property type="entry name" value="AA-permease/SLC12A_dom"/>
</dbReference>
<dbReference type="PIRSF" id="PIRSF006060">
    <property type="entry name" value="AA_transporter"/>
    <property type="match status" value="1"/>
</dbReference>
<evidence type="ECO:0000313" key="8">
    <source>
        <dbReference type="Proteomes" id="UP000377595"/>
    </source>
</evidence>
<dbReference type="Gene3D" id="1.20.1740.10">
    <property type="entry name" value="Amino acid/polyamine transporter I"/>
    <property type="match status" value="1"/>
</dbReference>
<feature type="domain" description="Amino acid permease/ SLC12A" evidence="6">
    <location>
        <begin position="23"/>
        <end position="394"/>
    </location>
</feature>
<comment type="subcellular location">
    <subcellularLocation>
        <location evidence="1">Membrane</location>
        <topology evidence="1">Multi-pass membrane protein</topology>
    </subcellularLocation>
</comment>
<feature type="transmembrane region" description="Helical" evidence="5">
    <location>
        <begin position="427"/>
        <end position="445"/>
    </location>
</feature>
<dbReference type="GO" id="GO:0016020">
    <property type="term" value="C:membrane"/>
    <property type="evidence" value="ECO:0007669"/>
    <property type="project" value="UniProtKB-SubCell"/>
</dbReference>
<evidence type="ECO:0000259" key="6">
    <source>
        <dbReference type="Pfam" id="PF00324"/>
    </source>
</evidence>
<feature type="transmembrane region" description="Helical" evidence="5">
    <location>
        <begin position="300"/>
        <end position="319"/>
    </location>
</feature>
<keyword evidence="3 5" id="KW-1133">Transmembrane helix</keyword>
<feature type="transmembrane region" description="Helical" evidence="5">
    <location>
        <begin position="234"/>
        <end position="256"/>
    </location>
</feature>
<feature type="transmembrane region" description="Helical" evidence="5">
    <location>
        <begin position="83"/>
        <end position="109"/>
    </location>
</feature>
<evidence type="ECO:0000256" key="5">
    <source>
        <dbReference type="SAM" id="Phobius"/>
    </source>
</evidence>
<dbReference type="Proteomes" id="UP000377595">
    <property type="component" value="Unassembled WGS sequence"/>
</dbReference>
<feature type="transmembrane region" description="Helical" evidence="5">
    <location>
        <begin position="199"/>
        <end position="222"/>
    </location>
</feature>
<evidence type="ECO:0000256" key="1">
    <source>
        <dbReference type="ARBA" id="ARBA00004141"/>
    </source>
</evidence>
<protein>
    <submittedName>
        <fullName evidence="7">Amino acid permease</fullName>
    </submittedName>
</protein>
<organism evidence="7 8">
    <name type="scientific">Acrocarpospora pleiomorpha</name>
    <dbReference type="NCBI Taxonomy" id="90975"/>
    <lineage>
        <taxon>Bacteria</taxon>
        <taxon>Bacillati</taxon>
        <taxon>Actinomycetota</taxon>
        <taxon>Actinomycetes</taxon>
        <taxon>Streptosporangiales</taxon>
        <taxon>Streptosporangiaceae</taxon>
        <taxon>Acrocarpospora</taxon>
    </lineage>
</organism>
<evidence type="ECO:0000256" key="4">
    <source>
        <dbReference type="ARBA" id="ARBA00023136"/>
    </source>
</evidence>
<name>A0A5M3XJV8_9ACTN</name>
<dbReference type="Pfam" id="PF00324">
    <property type="entry name" value="AA_permease"/>
    <property type="match status" value="1"/>
</dbReference>
<comment type="caution">
    <text evidence="7">The sequence shown here is derived from an EMBL/GenBank/DDBJ whole genome shotgun (WGS) entry which is preliminary data.</text>
</comment>
<evidence type="ECO:0000313" key="7">
    <source>
        <dbReference type="EMBL" id="GES21112.1"/>
    </source>
</evidence>
<feature type="transmembrane region" description="Helical" evidence="5">
    <location>
        <begin position="404"/>
        <end position="421"/>
    </location>
</feature>
<dbReference type="PANTHER" id="PTHR42770:SF16">
    <property type="entry name" value="AMINO ACID PERMEASE"/>
    <property type="match status" value="1"/>
</dbReference>
<evidence type="ECO:0000256" key="2">
    <source>
        <dbReference type="ARBA" id="ARBA00022692"/>
    </source>
</evidence>
<feature type="transmembrane region" description="Helical" evidence="5">
    <location>
        <begin position="340"/>
        <end position="362"/>
    </location>
</feature>
<feature type="transmembrane region" description="Helical" evidence="5">
    <location>
        <begin position="129"/>
        <end position="149"/>
    </location>
</feature>
<feature type="transmembrane region" description="Helical" evidence="5">
    <location>
        <begin position="21"/>
        <end position="44"/>
    </location>
</feature>
<keyword evidence="2 5" id="KW-0812">Transmembrane</keyword>
<dbReference type="AlphaFoldDB" id="A0A5M3XJV8"/>
<accession>A0A5M3XJV8</accession>
<sequence>MSQSTVTQYGGNRGLSRNLGFSHLVMLGLLLIGALAPVSVFGPIDAVSGGAVALVYIVACIAMGFTAASYAQMARVVPKAGSVFAYASTGIGPRTGFIAGWMVLLDYILVPGLCYVVTGLAMNSFIPSIPVWVFTVAALVITTGLNLVGAKVASQAGAAVIVAEAVILLVIVVGAIHFLGTEGATRETLSPLTGVGGGFDVMSVLHGVSIAVLSFLGFDAITAFAEENAGTPSVVSKATLTCLVIVGVAFVAQTYLGALINPVTPGQLTADAALQGATYYSAVQASISSWVATALGVVKAVGAAFAAMVAMAAGSRLIYGMSADRRLPRALAVISARTHTPVNATLLSAAITVAIALPASLFADGLSVLASLVNIGALSAFVLLHISVFAYFRREGTFRLVPHLLVPLAGGLVTAAILASSSRYAQLIGLGWLLVGIVVLAVQGLRRVAAAPVGEA</sequence>
<evidence type="ECO:0000256" key="3">
    <source>
        <dbReference type="ARBA" id="ARBA00022989"/>
    </source>
</evidence>
<dbReference type="InterPro" id="IPR050367">
    <property type="entry name" value="APC_superfamily"/>
</dbReference>
<gene>
    <name evidence="7" type="ORF">Aple_040080</name>
</gene>
<feature type="transmembrane region" description="Helical" evidence="5">
    <location>
        <begin position="368"/>
        <end position="392"/>
    </location>
</feature>